<keyword evidence="6" id="KW-0449">Lipoprotein</keyword>
<keyword evidence="9" id="KW-1185">Reference proteome</keyword>
<evidence type="ECO:0000256" key="2">
    <source>
        <dbReference type="ARBA" id="ARBA00022475"/>
    </source>
</evidence>
<evidence type="ECO:0000256" key="6">
    <source>
        <dbReference type="ARBA" id="ARBA00023288"/>
    </source>
</evidence>
<keyword evidence="2" id="KW-1003">Cell membrane</keyword>
<protein>
    <submittedName>
        <fullName evidence="8">Predicted small secreted protein</fullName>
    </submittedName>
</protein>
<evidence type="ECO:0000256" key="5">
    <source>
        <dbReference type="ARBA" id="ARBA00023139"/>
    </source>
</evidence>
<dbReference type="STRING" id="1177982.SAMN04489711_104322"/>
<dbReference type="RefSeq" id="WP_092939179.1">
    <property type="nucleotide sequence ID" value="NZ_FONX01000004.1"/>
</dbReference>
<evidence type="ECO:0000313" key="9">
    <source>
        <dbReference type="Proteomes" id="UP000199119"/>
    </source>
</evidence>
<accession>A0A1I2CVJ6</accession>
<dbReference type="EMBL" id="FONX01000004">
    <property type="protein sequence ID" value="SFE72309.1"/>
    <property type="molecule type" value="Genomic_DNA"/>
</dbReference>
<keyword evidence="5" id="KW-0564">Palmitate</keyword>
<dbReference type="AlphaFoldDB" id="A0A1I2CVJ6"/>
<sequence length="41" mass="4226">MKTFTALFALALATLLAGCNTVKGMGQDVQRAGSAIERAAK</sequence>
<dbReference type="Proteomes" id="UP000199119">
    <property type="component" value="Unassembled WGS sequence"/>
</dbReference>
<name>A0A1I2CVJ6_9BURK</name>
<reference evidence="9" key="1">
    <citation type="submission" date="2016-10" db="EMBL/GenBank/DDBJ databases">
        <authorList>
            <person name="Varghese N."/>
            <person name="Submissions S."/>
        </authorList>
    </citation>
    <scope>NUCLEOTIDE SEQUENCE [LARGE SCALE GENOMIC DNA]</scope>
    <source>
        <strain evidence="9">DSM 27981</strain>
    </source>
</reference>
<dbReference type="GO" id="GO:0016020">
    <property type="term" value="C:membrane"/>
    <property type="evidence" value="ECO:0007669"/>
    <property type="project" value="InterPro"/>
</dbReference>
<feature type="signal peptide" evidence="7">
    <location>
        <begin position="1"/>
        <end position="17"/>
    </location>
</feature>
<evidence type="ECO:0000256" key="4">
    <source>
        <dbReference type="ARBA" id="ARBA00023136"/>
    </source>
</evidence>
<comment type="similarity">
    <text evidence="1">Belongs to the EcnA/EcnB lipoprotein family.</text>
</comment>
<dbReference type="Pfam" id="PF08085">
    <property type="entry name" value="Entericidin"/>
    <property type="match status" value="1"/>
</dbReference>
<feature type="chain" id="PRO_5011537977" evidence="7">
    <location>
        <begin position="18"/>
        <end position="41"/>
    </location>
</feature>
<evidence type="ECO:0000313" key="8">
    <source>
        <dbReference type="EMBL" id="SFE72309.1"/>
    </source>
</evidence>
<keyword evidence="3 7" id="KW-0732">Signal</keyword>
<evidence type="ECO:0000256" key="3">
    <source>
        <dbReference type="ARBA" id="ARBA00022729"/>
    </source>
</evidence>
<evidence type="ECO:0000256" key="1">
    <source>
        <dbReference type="ARBA" id="ARBA00010296"/>
    </source>
</evidence>
<organism evidence="8 9">
    <name type="scientific">Paracidovorax wautersii</name>
    <dbReference type="NCBI Taxonomy" id="1177982"/>
    <lineage>
        <taxon>Bacteria</taxon>
        <taxon>Pseudomonadati</taxon>
        <taxon>Pseudomonadota</taxon>
        <taxon>Betaproteobacteria</taxon>
        <taxon>Burkholderiales</taxon>
        <taxon>Comamonadaceae</taxon>
        <taxon>Paracidovorax</taxon>
    </lineage>
</organism>
<gene>
    <name evidence="8" type="ORF">SAMN04489711_104322</name>
</gene>
<dbReference type="PROSITE" id="PS51257">
    <property type="entry name" value="PROKAR_LIPOPROTEIN"/>
    <property type="match status" value="1"/>
</dbReference>
<dbReference type="InterPro" id="IPR012556">
    <property type="entry name" value="Entericidin"/>
</dbReference>
<keyword evidence="4" id="KW-0472">Membrane</keyword>
<evidence type="ECO:0000256" key="7">
    <source>
        <dbReference type="SAM" id="SignalP"/>
    </source>
</evidence>
<dbReference type="GO" id="GO:0009636">
    <property type="term" value="P:response to toxic substance"/>
    <property type="evidence" value="ECO:0007669"/>
    <property type="project" value="InterPro"/>
</dbReference>
<proteinExistence type="inferred from homology"/>